<accession>A0A1H6W8I4</accession>
<dbReference type="PANTHER" id="PTHR43539">
    <property type="entry name" value="FLAVIN-BINDING MONOOXYGENASE-LIKE PROTEIN (AFU_ORTHOLOGUE AFUA_4G09220)"/>
    <property type="match status" value="1"/>
</dbReference>
<dbReference type="STRING" id="1416801.SAMN05192553_102393"/>
<keyword evidence="1" id="KW-0560">Oxidoreductase</keyword>
<evidence type="ECO:0000313" key="2">
    <source>
        <dbReference type="EMBL" id="SEJ10367.1"/>
    </source>
</evidence>
<dbReference type="Proteomes" id="UP000199403">
    <property type="component" value="Unassembled WGS sequence"/>
</dbReference>
<dbReference type="GO" id="GO:0004497">
    <property type="term" value="F:monooxygenase activity"/>
    <property type="evidence" value="ECO:0007669"/>
    <property type="project" value="TreeGrafter"/>
</dbReference>
<dbReference type="SUPFAM" id="SSF51905">
    <property type="entry name" value="FAD/NAD(P)-binding domain"/>
    <property type="match status" value="1"/>
</dbReference>
<dbReference type="PANTHER" id="PTHR43539:SF4">
    <property type="entry name" value="BACILLIREDOXIN REDUCTASE BDR"/>
    <property type="match status" value="1"/>
</dbReference>
<dbReference type="GO" id="GO:0050660">
    <property type="term" value="F:flavin adenine dinucleotide binding"/>
    <property type="evidence" value="ECO:0007669"/>
    <property type="project" value="TreeGrafter"/>
</dbReference>
<name>A0A1H6W8I4_9BACT</name>
<dbReference type="PROSITE" id="PS51257">
    <property type="entry name" value="PROKAR_LIPOPROTEIN"/>
    <property type="match status" value="1"/>
</dbReference>
<evidence type="ECO:0000256" key="1">
    <source>
        <dbReference type="ARBA" id="ARBA00023002"/>
    </source>
</evidence>
<dbReference type="InterPro" id="IPR036188">
    <property type="entry name" value="FAD/NAD-bd_sf"/>
</dbReference>
<dbReference type="PRINTS" id="PR00469">
    <property type="entry name" value="PNDRDTASEII"/>
</dbReference>
<dbReference type="NCBIfam" id="TIGR04018">
    <property type="entry name" value="Bthiol_YpdA"/>
    <property type="match status" value="1"/>
</dbReference>
<organism evidence="2 3">
    <name type="scientific">Cyclobacterium xiamenense</name>
    <dbReference type="NCBI Taxonomy" id="1297121"/>
    <lineage>
        <taxon>Bacteria</taxon>
        <taxon>Pseudomonadati</taxon>
        <taxon>Bacteroidota</taxon>
        <taxon>Cytophagia</taxon>
        <taxon>Cytophagales</taxon>
        <taxon>Cyclobacteriaceae</taxon>
        <taxon>Cyclobacterium</taxon>
    </lineage>
</organism>
<sequence>MYMKKLELLIIGAGPIGLACGIEAQKNGLNYLIIEKGVLTNSIFNYPVNMTFFSTSEKLEMGDIPFMSIANKPTRPEALEYYRRIVRHYGLLIHLYEEVQTLEKTEESFLVHTSKGTYLAEKLVVATGFYDLPNTMNVPGEDLPKVTHYYKEPWPYIGQKIIVVGGGNSAVDVALETWRKGAEVTMVVMKPQIDQTVKYWVLPDIENRIKEGSIKGYFSTTIKEIRENEVLLQTPEGEVSVANDFVLAMTGYKPNFALLDQLGVQLSLDEKRQPCYDAESQESNVPGLYLAGVVCGGLNTREFFIENTIVHAQSIIADIVKKKQTPSGVEK</sequence>
<dbReference type="InterPro" id="IPR050982">
    <property type="entry name" value="Auxin_biosynth/cation_transpt"/>
</dbReference>
<dbReference type="AlphaFoldDB" id="A0A1H6W8I4"/>
<evidence type="ECO:0000313" key="3">
    <source>
        <dbReference type="Proteomes" id="UP000199403"/>
    </source>
</evidence>
<dbReference type="Gene3D" id="3.50.50.60">
    <property type="entry name" value="FAD/NAD(P)-binding domain"/>
    <property type="match status" value="1"/>
</dbReference>
<gene>
    <name evidence="2" type="ORF">SAMN05192553_102393</name>
</gene>
<dbReference type="Pfam" id="PF13738">
    <property type="entry name" value="Pyr_redox_3"/>
    <property type="match status" value="1"/>
</dbReference>
<dbReference type="PRINTS" id="PR00368">
    <property type="entry name" value="FADPNR"/>
</dbReference>
<dbReference type="EMBL" id="FNZH01000002">
    <property type="protein sequence ID" value="SEJ10367.1"/>
    <property type="molecule type" value="Genomic_DNA"/>
</dbReference>
<keyword evidence="3" id="KW-1185">Reference proteome</keyword>
<protein>
    <submittedName>
        <fullName evidence="2">Thioredoxin reductase (NADPH)</fullName>
    </submittedName>
</protein>
<dbReference type="InterPro" id="IPR023856">
    <property type="entry name" value="Bdr"/>
</dbReference>
<reference evidence="3" key="1">
    <citation type="submission" date="2016-10" db="EMBL/GenBank/DDBJ databases">
        <authorList>
            <person name="Varghese N."/>
            <person name="Submissions S."/>
        </authorList>
    </citation>
    <scope>NUCLEOTIDE SEQUENCE [LARGE SCALE GENOMIC DNA]</scope>
    <source>
        <strain evidence="3">IBRC-M 10761</strain>
    </source>
</reference>
<proteinExistence type="predicted"/>